<gene>
    <name evidence="1" type="ordered locus">LFML04_0307</name>
    <name evidence="2" type="ordered locus">LFML04_0586</name>
</gene>
<dbReference type="KEGG" id="lfi:LFML04_0586"/>
<sequence>MAHRTTEDSPAAARIPVPIVLFLSFRCNALFSGPVLTIRPVMIPCLE</sequence>
<dbReference type="PATRIC" id="fig|1048260.3.peg.322"/>
<evidence type="ECO:0000313" key="3">
    <source>
        <dbReference type="Proteomes" id="UP000006177"/>
    </source>
</evidence>
<dbReference type="HOGENOM" id="CLU_3169738_0_0_0"/>
<proteinExistence type="predicted"/>
<dbReference type="KEGG" id="lfi:LFML04_0307"/>
<dbReference type="EMBL" id="CP002919">
    <property type="protein sequence ID" value="AFS52822.1"/>
    <property type="molecule type" value="Genomic_DNA"/>
</dbReference>
<reference evidence="2 3" key="1">
    <citation type="journal article" date="2011" name="J. Microbiol.">
        <title>Complete genome of Leptospirillum ferriphilum ML-04 provides insight into its physiology and environmental adaptation.</title>
        <authorList>
            <person name="Mi S."/>
            <person name="Song J."/>
            <person name="Lin J."/>
            <person name="Che Y."/>
            <person name="Zheng H."/>
            <person name="Lin J."/>
        </authorList>
    </citation>
    <scope>NUCLEOTIDE SEQUENCE [LARGE SCALE GENOMIC DNA]</scope>
    <source>
        <strain evidence="2 3">ML-04</strain>
    </source>
</reference>
<organism evidence="2 3">
    <name type="scientific">Leptospirillum ferriphilum (strain ML-04)</name>
    <dbReference type="NCBI Taxonomy" id="1048260"/>
    <lineage>
        <taxon>Bacteria</taxon>
        <taxon>Pseudomonadati</taxon>
        <taxon>Nitrospirota</taxon>
        <taxon>Nitrospiria</taxon>
        <taxon>Nitrospirales</taxon>
        <taxon>Nitrospiraceae</taxon>
        <taxon>Leptospirillum</taxon>
    </lineage>
</organism>
<evidence type="ECO:0000313" key="1">
    <source>
        <dbReference type="EMBL" id="AFS52552.1"/>
    </source>
</evidence>
<dbReference type="Proteomes" id="UP000006177">
    <property type="component" value="Chromosome"/>
</dbReference>
<evidence type="ECO:0000313" key="2">
    <source>
        <dbReference type="EMBL" id="AFS52822.1"/>
    </source>
</evidence>
<accession>J9ZAW7</accession>
<dbReference type="AlphaFoldDB" id="J9ZAW7"/>
<protein>
    <submittedName>
        <fullName evidence="2">Uncharacterized protein</fullName>
    </submittedName>
</protein>
<name>J9ZAW7_LEPFM</name>
<dbReference type="EMBL" id="CP002919">
    <property type="protein sequence ID" value="AFS52552.1"/>
    <property type="molecule type" value="Genomic_DNA"/>
</dbReference>